<dbReference type="GeneID" id="66077957"/>
<dbReference type="OrthoDB" id="3208947at2759"/>
<feature type="region of interest" description="Disordered" evidence="2">
    <location>
        <begin position="1"/>
        <end position="23"/>
    </location>
</feature>
<evidence type="ECO:0000313" key="4">
    <source>
        <dbReference type="Proteomes" id="UP001049176"/>
    </source>
</evidence>
<evidence type="ECO:0000313" key="3">
    <source>
        <dbReference type="EMBL" id="KAG7092531.1"/>
    </source>
</evidence>
<dbReference type="KEGG" id="more:E1B28_008881"/>
<dbReference type="InterPro" id="IPR032675">
    <property type="entry name" value="LRR_dom_sf"/>
</dbReference>
<feature type="region of interest" description="Disordered" evidence="2">
    <location>
        <begin position="178"/>
        <end position="197"/>
    </location>
</feature>
<evidence type="ECO:0000256" key="2">
    <source>
        <dbReference type="SAM" id="MobiDB-lite"/>
    </source>
</evidence>
<dbReference type="SUPFAM" id="SSF81383">
    <property type="entry name" value="F-box domain"/>
    <property type="match status" value="1"/>
</dbReference>
<accession>A0A9P7RZA3</accession>
<dbReference type="SUPFAM" id="SSF52047">
    <property type="entry name" value="RNI-like"/>
    <property type="match status" value="1"/>
</dbReference>
<feature type="compositionally biased region" description="Low complexity" evidence="2">
    <location>
        <begin position="545"/>
        <end position="564"/>
    </location>
</feature>
<feature type="compositionally biased region" description="Low complexity" evidence="2">
    <location>
        <begin position="1"/>
        <end position="16"/>
    </location>
</feature>
<feature type="coiled-coil region" evidence="1">
    <location>
        <begin position="30"/>
        <end position="71"/>
    </location>
</feature>
<comment type="caution">
    <text evidence="3">The sequence shown here is derived from an EMBL/GenBank/DDBJ whole genome shotgun (WGS) entry which is preliminary data.</text>
</comment>
<reference evidence="3" key="1">
    <citation type="journal article" date="2021" name="Genome Biol. Evol.">
        <title>The assembled and annotated genome of the fairy-ring fungus Marasmius oreades.</title>
        <authorList>
            <person name="Hiltunen M."/>
            <person name="Ament-Velasquez S.L."/>
            <person name="Johannesson H."/>
        </authorList>
    </citation>
    <scope>NUCLEOTIDE SEQUENCE</scope>
    <source>
        <strain evidence="3">03SP1</strain>
    </source>
</reference>
<keyword evidence="4" id="KW-1185">Reference proteome</keyword>
<feature type="region of interest" description="Disordered" evidence="2">
    <location>
        <begin position="538"/>
        <end position="564"/>
    </location>
</feature>
<evidence type="ECO:0008006" key="5">
    <source>
        <dbReference type="Google" id="ProtNLM"/>
    </source>
</evidence>
<sequence>MTSPASPVSPSTSTISDMDDFPDPPSRVSLANAKLTLTEHAKSLEQLSSKINEAEAHLAQIVLEAQCAINEMTRERSLIEEKISRTQSYLAPTRRLPSELLSYVFNWCFQDHPCCAWILAAVCRKWRRLALNMPRIWSKIRLLTTQHSSPDIIRLWLERAGPTVPLDIEIYLRVVKSSPDASPKPRIRSRRSTSPTSPAALFYSAWSTHHQVLPGGAGSSVTGPPVAHYVIPHPSTALPPAHTPLIVPFASQPVTPIHDGWDPWIPSPPPSFAHVSLSHRDRRNNKYDRSSVNGPRNGNHWGWIAMFYLVEQIQRWERFVFRFDKHFNSIAALRSINGDAPLLKEFEVSSAEPALYQECSWLPNLNFPSANLTGSSLQHVPALPQLQSLTLQNAPFKWSSPMFHTNLHTLNLRALPNSQLSLDRIFHILHANRNSLKRLSLHFQSVTQTVLPLNPLLLPELTEFNIGGHHYLCQLVEILTLPNLEEFNTDIDARDPIEDIIAGLLTRMGPLSTGIKHLSVAYGYGCGRRATKDAQQLREKDGKSRLSNLDCSPSSSSYPASTGSPSSLYYGTGTIVSWAFLTDMNQLESLRVGGTPMDTLLSALGAPDDDLLSGSAAAAGVAVPGGTTSNSWLCPNLSEVAMKHCHAHSEGIGKLVQFVDARNPDTNVTGTGSGAMVVNGVAPTRLATLELYECAALGPDVLEWLKGRVEDVQVSELPYERSSLSPY</sequence>
<dbReference type="InterPro" id="IPR036047">
    <property type="entry name" value="F-box-like_dom_sf"/>
</dbReference>
<dbReference type="RefSeq" id="XP_043009001.1">
    <property type="nucleotide sequence ID" value="XM_043153716.1"/>
</dbReference>
<dbReference type="AlphaFoldDB" id="A0A9P7RZA3"/>
<dbReference type="EMBL" id="CM032185">
    <property type="protein sequence ID" value="KAG7092531.1"/>
    <property type="molecule type" value="Genomic_DNA"/>
</dbReference>
<dbReference type="Proteomes" id="UP001049176">
    <property type="component" value="Chromosome 5"/>
</dbReference>
<keyword evidence="1" id="KW-0175">Coiled coil</keyword>
<dbReference type="Gene3D" id="3.80.10.10">
    <property type="entry name" value="Ribonuclease Inhibitor"/>
    <property type="match status" value="1"/>
</dbReference>
<organism evidence="3 4">
    <name type="scientific">Marasmius oreades</name>
    <name type="common">fairy-ring Marasmius</name>
    <dbReference type="NCBI Taxonomy" id="181124"/>
    <lineage>
        <taxon>Eukaryota</taxon>
        <taxon>Fungi</taxon>
        <taxon>Dikarya</taxon>
        <taxon>Basidiomycota</taxon>
        <taxon>Agaricomycotina</taxon>
        <taxon>Agaricomycetes</taxon>
        <taxon>Agaricomycetidae</taxon>
        <taxon>Agaricales</taxon>
        <taxon>Marasmiineae</taxon>
        <taxon>Marasmiaceae</taxon>
        <taxon>Marasmius</taxon>
    </lineage>
</organism>
<name>A0A9P7RZA3_9AGAR</name>
<gene>
    <name evidence="3" type="ORF">E1B28_008881</name>
</gene>
<protein>
    <recommendedName>
        <fullName evidence="5">F-box domain-containing protein</fullName>
    </recommendedName>
</protein>
<evidence type="ECO:0000256" key="1">
    <source>
        <dbReference type="SAM" id="Coils"/>
    </source>
</evidence>
<proteinExistence type="predicted"/>